<reference evidence="1 2" key="1">
    <citation type="journal article" date="2004" name="PLoS Biol.">
        <title>Genomic insights into methanotrophy: the complete genome sequence of Methylococcus capsulatus (Bath).</title>
        <authorList>
            <person name="Ward N.L."/>
            <person name="Larsen O."/>
            <person name="Sakwa J."/>
            <person name="Bruseth L."/>
            <person name="Khouri H.M."/>
            <person name="Durkin A.S."/>
            <person name="Dimitrov G."/>
            <person name="Jiang L."/>
            <person name="Scanlan D."/>
            <person name="Kang K.H."/>
            <person name="Lewis M.R."/>
            <person name="Nelson K.E."/>
            <person name="Methe B.A."/>
            <person name="Wu M."/>
            <person name="Heidelberg J.F."/>
            <person name="Paulsen I.T."/>
            <person name="Fouts D.E."/>
            <person name="Ravel J."/>
            <person name="Tettelin H."/>
            <person name="Ren Q."/>
            <person name="Read T.D."/>
            <person name="DeBoy R.T."/>
            <person name="Seshadri R."/>
            <person name="Salzberg S.L."/>
            <person name="Jensen H.B."/>
            <person name="Birkeland N.K."/>
            <person name="Nelson W.C."/>
            <person name="Dodson R.J."/>
            <person name="Grindhaug S.H."/>
            <person name="Holt I.E."/>
            <person name="Eidhammer I."/>
            <person name="Jonasen I."/>
            <person name="Vanaken S."/>
            <person name="Utterback T.R."/>
            <person name="Feldblyum T.V."/>
            <person name="Fraser C.M."/>
            <person name="Lillehaug J.R."/>
            <person name="Eisen J.A."/>
        </authorList>
    </citation>
    <scope>NUCLEOTIDE SEQUENCE [LARGE SCALE GENOMIC DNA]</scope>
    <source>
        <strain evidence="2">ATCC 33009 / NCIMB 11132 / Bath</strain>
    </source>
</reference>
<dbReference type="HOGENOM" id="CLU_2046930_0_0_6"/>
<gene>
    <name evidence="1" type="ordered locus">MCA2688</name>
</gene>
<dbReference type="KEGG" id="mca:MCA2688"/>
<dbReference type="EMBL" id="AE017282">
    <property type="protein sequence ID" value="AAU91265.1"/>
    <property type="molecule type" value="Genomic_DNA"/>
</dbReference>
<dbReference type="Proteomes" id="UP000006821">
    <property type="component" value="Chromosome"/>
</dbReference>
<name>Q603V8_METCA</name>
<proteinExistence type="predicted"/>
<organism evidence="1 2">
    <name type="scientific">Methylococcus capsulatus (strain ATCC 33009 / NCIMB 11132 / Bath)</name>
    <dbReference type="NCBI Taxonomy" id="243233"/>
    <lineage>
        <taxon>Bacteria</taxon>
        <taxon>Pseudomonadati</taxon>
        <taxon>Pseudomonadota</taxon>
        <taxon>Gammaproteobacteria</taxon>
        <taxon>Methylococcales</taxon>
        <taxon>Methylococcaceae</taxon>
        <taxon>Methylococcus</taxon>
    </lineage>
</organism>
<protein>
    <submittedName>
        <fullName evidence="1">Uncharacterized protein</fullName>
    </submittedName>
</protein>
<evidence type="ECO:0000313" key="1">
    <source>
        <dbReference type="EMBL" id="AAU91265.1"/>
    </source>
</evidence>
<dbReference type="AlphaFoldDB" id="Q603V8"/>
<accession>Q603V8</accession>
<evidence type="ECO:0000313" key="2">
    <source>
        <dbReference type="Proteomes" id="UP000006821"/>
    </source>
</evidence>
<dbReference type="STRING" id="243233.MCA2688"/>
<sequence>MPPPPTNQPVSVGPRWPRLWHKNDTNLPQADEADRLTAGYGTHECRRFRRGIFDDLSPLAVDLALRYAKTAERFSFRQANLELLEIHERLVIHDLNLSSDTQDLQEAAKGNPPGIRGDQK</sequence>